<proteinExistence type="predicted"/>
<protein>
    <submittedName>
        <fullName evidence="1">Uncharacterized protein</fullName>
    </submittedName>
</protein>
<sequence length="79" mass="9318">MEITKLIQETDGEIDEIEVWSEGGKRNFWYTKLNSFRMYDISFTKNGEKKHAIYSYPEGYLLESIEGRSVTGKWYLAPK</sequence>
<reference evidence="1 2" key="1">
    <citation type="submission" date="2018-12" db="EMBL/GenBank/DDBJ databases">
        <authorList>
            <person name="Sun L."/>
            <person name="Chen Z."/>
        </authorList>
    </citation>
    <scope>NUCLEOTIDE SEQUENCE [LARGE SCALE GENOMIC DNA]</scope>
    <source>
        <strain evidence="1 2">DSM 15890</strain>
    </source>
</reference>
<organism evidence="1 2">
    <name type="scientific">Paenibacillus anaericanus</name>
    <dbReference type="NCBI Taxonomy" id="170367"/>
    <lineage>
        <taxon>Bacteria</taxon>
        <taxon>Bacillati</taxon>
        <taxon>Bacillota</taxon>
        <taxon>Bacilli</taxon>
        <taxon>Bacillales</taxon>
        <taxon>Paenibacillaceae</taxon>
        <taxon>Paenibacillus</taxon>
    </lineage>
</organism>
<dbReference type="Proteomes" id="UP000279446">
    <property type="component" value="Unassembled WGS sequence"/>
</dbReference>
<gene>
    <name evidence="1" type="ORF">EJP82_02335</name>
</gene>
<keyword evidence="2" id="KW-1185">Reference proteome</keyword>
<dbReference type="AlphaFoldDB" id="A0A3S1ELA7"/>
<dbReference type="EMBL" id="RZNY01000002">
    <property type="protein sequence ID" value="RUT48001.1"/>
    <property type="molecule type" value="Genomic_DNA"/>
</dbReference>
<evidence type="ECO:0000313" key="2">
    <source>
        <dbReference type="Proteomes" id="UP000279446"/>
    </source>
</evidence>
<evidence type="ECO:0000313" key="1">
    <source>
        <dbReference type="EMBL" id="RUT48001.1"/>
    </source>
</evidence>
<dbReference type="RefSeq" id="WP_127190420.1">
    <property type="nucleotide sequence ID" value="NZ_RZNY01000002.1"/>
</dbReference>
<comment type="caution">
    <text evidence="1">The sequence shown here is derived from an EMBL/GenBank/DDBJ whole genome shotgun (WGS) entry which is preliminary data.</text>
</comment>
<accession>A0A3S1ELA7</accession>
<name>A0A3S1ELA7_9BACL</name>
<dbReference type="OrthoDB" id="5290709at2"/>